<protein>
    <submittedName>
        <fullName evidence="1">Uncharacterized protein</fullName>
    </submittedName>
</protein>
<name>A8RXY9_ENTBW</name>
<dbReference type="PaxDb" id="411902-CLOBOL_04986"/>
<evidence type="ECO:0000313" key="1">
    <source>
        <dbReference type="EMBL" id="EDP14444.1"/>
    </source>
</evidence>
<dbReference type="EMBL" id="ABCC02000039">
    <property type="protein sequence ID" value="EDP14444.1"/>
    <property type="molecule type" value="Genomic_DNA"/>
</dbReference>
<dbReference type="Proteomes" id="UP000005396">
    <property type="component" value="Unassembled WGS sequence"/>
</dbReference>
<reference evidence="1 2" key="2">
    <citation type="submission" date="2007-09" db="EMBL/GenBank/DDBJ databases">
        <title>Draft genome sequence of Clostridium bolteae (ATCC BAA-613).</title>
        <authorList>
            <person name="Sudarsanam P."/>
            <person name="Ley R."/>
            <person name="Guruge J."/>
            <person name="Turnbaugh P.J."/>
            <person name="Mahowald M."/>
            <person name="Liep D."/>
            <person name="Gordon J."/>
        </authorList>
    </citation>
    <scope>NUCLEOTIDE SEQUENCE [LARGE SCALE GENOMIC DNA]</scope>
    <source>
        <strain evidence="2">ATCC BAA-613 / DSM 15670 / CCUG 46953 / JCM 12243 / WAL 16351</strain>
    </source>
</reference>
<organism evidence="1 2">
    <name type="scientific">Enterocloster bolteae (strain ATCC BAA-613 / DSM 15670 / CCUG 46953 / JCM 12243 / WAL 16351)</name>
    <name type="common">Clostridium bolteae</name>
    <dbReference type="NCBI Taxonomy" id="411902"/>
    <lineage>
        <taxon>Bacteria</taxon>
        <taxon>Bacillati</taxon>
        <taxon>Bacillota</taxon>
        <taxon>Clostridia</taxon>
        <taxon>Lachnospirales</taxon>
        <taxon>Lachnospiraceae</taxon>
        <taxon>Enterocloster</taxon>
    </lineage>
</organism>
<comment type="caution">
    <text evidence="1">The sequence shown here is derived from an EMBL/GenBank/DDBJ whole genome shotgun (WGS) entry which is preliminary data.</text>
</comment>
<gene>
    <name evidence="1" type="ORF">CLOBOL_04986</name>
</gene>
<reference evidence="1 2" key="1">
    <citation type="submission" date="2007-08" db="EMBL/GenBank/DDBJ databases">
        <authorList>
            <person name="Fulton L."/>
            <person name="Clifton S."/>
            <person name="Fulton B."/>
            <person name="Xu J."/>
            <person name="Minx P."/>
            <person name="Pepin K.H."/>
            <person name="Johnson M."/>
            <person name="Thiruvilangam P."/>
            <person name="Bhonagiri V."/>
            <person name="Nash W.E."/>
            <person name="Mardis E.R."/>
            <person name="Wilson R.K."/>
        </authorList>
    </citation>
    <scope>NUCLEOTIDE SEQUENCE [LARGE SCALE GENOMIC DNA]</scope>
    <source>
        <strain evidence="2">ATCC BAA-613 / DSM 15670 / CCUG 46953 / JCM 12243 / WAL 16351</strain>
    </source>
</reference>
<accession>A8RXY9</accession>
<evidence type="ECO:0000313" key="2">
    <source>
        <dbReference type="Proteomes" id="UP000005396"/>
    </source>
</evidence>
<proteinExistence type="predicted"/>
<dbReference type="HOGENOM" id="CLU_3267943_0_0_9"/>
<dbReference type="AlphaFoldDB" id="A8RXY9"/>
<sequence>MLVLTCFRAKQVNLYIELSPKMWYRFEYICRKLRVNTLAPH</sequence>